<feature type="transmembrane region" description="Helical" evidence="5">
    <location>
        <begin position="145"/>
        <end position="165"/>
    </location>
</feature>
<evidence type="ECO:0000259" key="6">
    <source>
        <dbReference type="Pfam" id="PF00892"/>
    </source>
</evidence>
<proteinExistence type="predicted"/>
<evidence type="ECO:0000256" key="4">
    <source>
        <dbReference type="ARBA" id="ARBA00023136"/>
    </source>
</evidence>
<feature type="transmembrane region" description="Helical" evidence="5">
    <location>
        <begin position="231"/>
        <end position="251"/>
    </location>
</feature>
<feature type="transmembrane region" description="Helical" evidence="5">
    <location>
        <begin position="122"/>
        <end position="139"/>
    </location>
</feature>
<dbReference type="GO" id="GO:0016020">
    <property type="term" value="C:membrane"/>
    <property type="evidence" value="ECO:0007669"/>
    <property type="project" value="UniProtKB-SubCell"/>
</dbReference>
<keyword evidence="3 5" id="KW-1133">Transmembrane helix</keyword>
<evidence type="ECO:0000256" key="5">
    <source>
        <dbReference type="SAM" id="Phobius"/>
    </source>
</evidence>
<reference evidence="7 8" key="1">
    <citation type="submission" date="2012-06" db="EMBL/GenBank/DDBJ databases">
        <title>The Genome Sequence of Aeromonas hydrophila SSU.</title>
        <authorList>
            <consortium name="The Broad Institute Genome Sequencing Platform"/>
            <person name="Earl A."/>
            <person name="Ward D."/>
            <person name="Feldgarden M."/>
            <person name="Gevers D."/>
            <person name="Chopra A."/>
            <person name="Walker B."/>
            <person name="Young S.K."/>
            <person name="Zeng Q."/>
            <person name="Gargeya S."/>
            <person name="Fitzgerald M."/>
            <person name="Haas B."/>
            <person name="Abouelleil A."/>
            <person name="Alvarado L."/>
            <person name="Arachchi H.M."/>
            <person name="Berlin A.M."/>
            <person name="Chapman S.B."/>
            <person name="Goldberg J."/>
            <person name="Griggs A."/>
            <person name="Gujja S."/>
            <person name="Hansen M."/>
            <person name="Howarth C."/>
            <person name="Imamovic A."/>
            <person name="Larimer J."/>
            <person name="McCowan C."/>
            <person name="Montmayeur A."/>
            <person name="Murphy C."/>
            <person name="Neiman D."/>
            <person name="Pearson M."/>
            <person name="Priest M."/>
            <person name="Roberts A."/>
            <person name="Saif S."/>
            <person name="Shea T."/>
            <person name="Sisk P."/>
            <person name="Sykes S."/>
            <person name="Wortman J."/>
            <person name="Nusbaum C."/>
            <person name="Birren B."/>
        </authorList>
    </citation>
    <scope>NUCLEOTIDE SEQUENCE [LARGE SCALE GENOMIC DNA]</scope>
    <source>
        <strain evidence="7 8">SSU</strain>
    </source>
</reference>
<dbReference type="RefSeq" id="WP_005299510.1">
    <property type="nucleotide sequence ID" value="NZ_JDWD01000105.1"/>
</dbReference>
<comment type="subcellular location">
    <subcellularLocation>
        <location evidence="1">Membrane</location>
        <topology evidence="1">Multi-pass membrane protein</topology>
    </subcellularLocation>
</comment>
<sequence>MPLPRLLSLTLLTLMAFAANSVLCRLALFEERMDPALFTLLRLTSGALVLVLVLLCGARQKSPRQGDWGGALALITYGAAFSFSYLTLTAGTGALLLFAAVQLSMLAPPLLRGEPLPRRQWLGLLLAMAGLVVLLLPGLSAPDPLGAALMILAGIAWAGYTLRASRFADPVAANAGHFLRASLPAALLYLLFGQLQTSPAAIGYALASGALASGLGYALWYLVLPHLGRTLAASVQLLVPLLAALAGLIWLDESWSLRLVLSTLGILGGIALVIAGRPPSGEKSS</sequence>
<evidence type="ECO:0000256" key="2">
    <source>
        <dbReference type="ARBA" id="ARBA00022692"/>
    </source>
</evidence>
<name>K1JH23_9GAMM</name>
<dbReference type="InterPro" id="IPR037185">
    <property type="entry name" value="EmrE-like"/>
</dbReference>
<feature type="transmembrane region" description="Helical" evidence="5">
    <location>
        <begin position="37"/>
        <end position="56"/>
    </location>
</feature>
<evidence type="ECO:0000313" key="8">
    <source>
        <dbReference type="Proteomes" id="UP000005149"/>
    </source>
</evidence>
<evidence type="ECO:0000313" key="7">
    <source>
        <dbReference type="EMBL" id="EKB29516.1"/>
    </source>
</evidence>
<dbReference type="EMBL" id="AGWR01000006">
    <property type="protein sequence ID" value="EKB29516.1"/>
    <property type="molecule type" value="Genomic_DNA"/>
</dbReference>
<comment type="caution">
    <text evidence="7">The sequence shown here is derived from an EMBL/GenBank/DDBJ whole genome shotgun (WGS) entry which is preliminary data.</text>
</comment>
<evidence type="ECO:0000256" key="1">
    <source>
        <dbReference type="ARBA" id="ARBA00004141"/>
    </source>
</evidence>
<dbReference type="PATRIC" id="fig|1073377.4.peg.747"/>
<dbReference type="HOGENOM" id="CLU_069324_0_0_6"/>
<organism evidence="7 8">
    <name type="scientific">Aeromonas dhakensis</name>
    <dbReference type="NCBI Taxonomy" id="196024"/>
    <lineage>
        <taxon>Bacteria</taxon>
        <taxon>Pseudomonadati</taxon>
        <taxon>Pseudomonadota</taxon>
        <taxon>Gammaproteobacteria</taxon>
        <taxon>Aeromonadales</taxon>
        <taxon>Aeromonadaceae</taxon>
        <taxon>Aeromonas</taxon>
    </lineage>
</organism>
<feature type="transmembrane region" description="Helical" evidence="5">
    <location>
        <begin position="201"/>
        <end position="224"/>
    </location>
</feature>
<feature type="transmembrane region" description="Helical" evidence="5">
    <location>
        <begin position="257"/>
        <end position="275"/>
    </location>
</feature>
<protein>
    <recommendedName>
        <fullName evidence="6">EamA domain-containing protein</fullName>
    </recommendedName>
</protein>
<keyword evidence="8" id="KW-1185">Reference proteome</keyword>
<dbReference type="InterPro" id="IPR000620">
    <property type="entry name" value="EamA_dom"/>
</dbReference>
<dbReference type="Proteomes" id="UP000005149">
    <property type="component" value="Unassembled WGS sequence"/>
</dbReference>
<feature type="transmembrane region" description="Helical" evidence="5">
    <location>
        <begin position="177"/>
        <end position="195"/>
    </location>
</feature>
<keyword evidence="4 5" id="KW-0472">Membrane</keyword>
<evidence type="ECO:0000256" key="3">
    <source>
        <dbReference type="ARBA" id="ARBA00022989"/>
    </source>
</evidence>
<dbReference type="PANTHER" id="PTHR32322:SF9">
    <property type="entry name" value="AMINO-ACID METABOLITE EFFLUX PUMP-RELATED"/>
    <property type="match status" value="1"/>
</dbReference>
<keyword evidence="2 5" id="KW-0812">Transmembrane</keyword>
<feature type="domain" description="EamA" evidence="6">
    <location>
        <begin position="145"/>
        <end position="274"/>
    </location>
</feature>
<dbReference type="Pfam" id="PF00892">
    <property type="entry name" value="EamA"/>
    <property type="match status" value="2"/>
</dbReference>
<dbReference type="AlphaFoldDB" id="K1JH23"/>
<dbReference type="InterPro" id="IPR050638">
    <property type="entry name" value="AA-Vitamin_Transporters"/>
</dbReference>
<dbReference type="PANTHER" id="PTHR32322">
    <property type="entry name" value="INNER MEMBRANE TRANSPORTER"/>
    <property type="match status" value="1"/>
</dbReference>
<dbReference type="SUPFAM" id="SSF103481">
    <property type="entry name" value="Multidrug resistance efflux transporter EmrE"/>
    <property type="match status" value="2"/>
</dbReference>
<gene>
    <name evidence="7" type="ORF">HMPREF1171_00728</name>
</gene>
<feature type="domain" description="EamA" evidence="6">
    <location>
        <begin position="9"/>
        <end position="135"/>
    </location>
</feature>
<accession>K1JH23</accession>